<name>A0A812NRI8_9DINO</name>
<dbReference type="InterPro" id="IPR036875">
    <property type="entry name" value="Znf_CCHC_sf"/>
</dbReference>
<feature type="region of interest" description="Disordered" evidence="2">
    <location>
        <begin position="781"/>
        <end position="832"/>
    </location>
</feature>
<sequence length="1321" mass="146145">MVEHVRRRRRNCLIAVSSALTLASLYCLPDGDGTSRDEPEAKRMSKDLSTDVPSWNGDPSLFLTFETACRWYEKTLKEGERRGAAARVWSKLSGPARSVVRRLSPDEFDVPGGLEKLLAVLRASPLQTLPIPDSFSKLERWHVLRRKEGESIPKLIVREADLFHELQLSLLRSRARSDVIEGPLPASSAPTSPPAAATASPSSAKEQAAKEATEEASDLPEPPPEPERAAPLSVPRPSSVGFFEDEFRGYRLLKAAGLNNDQRMQILTLTSNSVAFERVRQALRALFGDLEETGHHRPSRRRGLWWAEEAWPSWADEEAWLVDDAWGHWPWEEAEAYWGSDWGPLWEDWGPEGSHETAEEVADMGTSELAEQEGAEEDALAIQEQDAAILPAEANRTLAEVRAAIQKVRASRGYNPLGGKGDGKKGAKGGKPKGRPTGKSWGKGGEKSSKGSGCLICGSSGHFFRDCPRRFKGGGKTGEFKRKGKSSYWAEPVYAICHLTGDFMEPGPLGVDGSRGLDEFEAYGIHREIAETFGTIPRGDMYQTGFETFDTIPRDDMYQGGLETYSAIPQSDMCQGGSETFGAGGDTGGRSVFPVDLQNVEPESEPVEHALVISLESAFLMTSGAKASINYEHLCLWFRDLGGELWQADLLETQSGHLMIPVQGQLYDLSRLRSLALPSFAFGGPMGQSKEKGPAPFDDPRQTGWPCFGRHKAGGLKQNQFGRWQTCVRCGLRVFYETTKTGHGKDRSAGATVDIVALAMDDLQQTMEELQAGVFNRDSEWSSRPTWRSASQHVPRSVALPEPRAKTKPKETEVEQWSPKTPGGPQHHRGPLKAKLEKALLKKMGGSGDEEGVERPRVDRQDVEPAVFGLPVRRKCFTTATRRAMHAAGATYFTALLCATTVLMNSLRPAEMWEINGVNPHGHFATAAADIGITYEGFYADHGHQVEKQNVTNQVIAELYAKTPAFVWFASPVRHCVAKGACAQLDGGRHFAWEWPYEVKYGHDCAATQMIFDHARNLGCDLYDFVLDGCAYPEATEIHGKRWRIITSSPSVASMLKGRRCPGHKEHPPAPGRVCLPRYLCNDVMEGVLWELRGEGPSLREVVEAWAAGKEFSDAGYTLGSPTSLPSEEPTGRRLQQVKEMMLRVHRASGHSSFHNLSRLLLRRGAPEWAVSLAKSLSCAESEESRRKVGPPQASLEEPAALWEVLGLDVFEVEHVVEKVAMKSKFLVMVDRGSRFTLVSLLKTFKADEAWEPSTMDIKRMIVRTWLGANPSPKWFFTDSAAYISQAAKWWSLHRIVESGYLLPLLKPTGCLVLKNGLFRF</sequence>
<dbReference type="InterPro" id="IPR001878">
    <property type="entry name" value="Znf_CCHC"/>
</dbReference>
<feature type="compositionally biased region" description="Low complexity" evidence="2">
    <location>
        <begin position="185"/>
        <end position="206"/>
    </location>
</feature>
<dbReference type="OrthoDB" id="10595700at2759"/>
<keyword evidence="1" id="KW-0863">Zinc-finger</keyword>
<protein>
    <recommendedName>
        <fullName evidence="4">CCHC-type domain-containing protein</fullName>
    </recommendedName>
</protein>
<reference evidence="5" key="1">
    <citation type="submission" date="2021-02" db="EMBL/GenBank/DDBJ databases">
        <authorList>
            <person name="Dougan E. K."/>
            <person name="Rhodes N."/>
            <person name="Thang M."/>
            <person name="Chan C."/>
        </authorList>
    </citation>
    <scope>NUCLEOTIDE SEQUENCE</scope>
</reference>
<comment type="caution">
    <text evidence="5">The sequence shown here is derived from an EMBL/GenBank/DDBJ whole genome shotgun (WGS) entry which is preliminary data.</text>
</comment>
<feature type="domain" description="CCHC-type" evidence="4">
    <location>
        <begin position="454"/>
        <end position="469"/>
    </location>
</feature>
<evidence type="ECO:0000256" key="1">
    <source>
        <dbReference type="PROSITE-ProRule" id="PRU00047"/>
    </source>
</evidence>
<keyword evidence="6" id="KW-1185">Reference proteome</keyword>
<dbReference type="PROSITE" id="PS50158">
    <property type="entry name" value="ZF_CCHC"/>
    <property type="match status" value="1"/>
</dbReference>
<feature type="compositionally biased region" description="Basic and acidic residues" evidence="2">
    <location>
        <begin position="803"/>
        <end position="813"/>
    </location>
</feature>
<feature type="compositionally biased region" description="Basic residues" evidence="2">
    <location>
        <begin position="426"/>
        <end position="436"/>
    </location>
</feature>
<dbReference type="SMART" id="SM00343">
    <property type="entry name" value="ZnF_C2HC"/>
    <property type="match status" value="1"/>
</dbReference>
<feature type="signal peptide" evidence="3">
    <location>
        <begin position="1"/>
        <end position="27"/>
    </location>
</feature>
<accession>A0A812NRI8</accession>
<dbReference type="EMBL" id="CAJNJA010013536">
    <property type="protein sequence ID" value="CAE7323453.1"/>
    <property type="molecule type" value="Genomic_DNA"/>
</dbReference>
<evidence type="ECO:0000313" key="5">
    <source>
        <dbReference type="EMBL" id="CAE7323453.1"/>
    </source>
</evidence>
<keyword evidence="1" id="KW-0862">Zinc</keyword>
<evidence type="ECO:0000256" key="3">
    <source>
        <dbReference type="SAM" id="SignalP"/>
    </source>
</evidence>
<evidence type="ECO:0000313" key="6">
    <source>
        <dbReference type="Proteomes" id="UP000601435"/>
    </source>
</evidence>
<organism evidence="5 6">
    <name type="scientific">Symbiodinium necroappetens</name>
    <dbReference type="NCBI Taxonomy" id="1628268"/>
    <lineage>
        <taxon>Eukaryota</taxon>
        <taxon>Sar</taxon>
        <taxon>Alveolata</taxon>
        <taxon>Dinophyceae</taxon>
        <taxon>Suessiales</taxon>
        <taxon>Symbiodiniaceae</taxon>
        <taxon>Symbiodinium</taxon>
    </lineage>
</organism>
<dbReference type="GO" id="GO:0008270">
    <property type="term" value="F:zinc ion binding"/>
    <property type="evidence" value="ECO:0007669"/>
    <property type="project" value="UniProtKB-KW"/>
</dbReference>
<keyword evidence="3" id="KW-0732">Signal</keyword>
<feature type="chain" id="PRO_5032982332" description="CCHC-type domain-containing protein" evidence="3">
    <location>
        <begin position="28"/>
        <end position="1321"/>
    </location>
</feature>
<evidence type="ECO:0000259" key="4">
    <source>
        <dbReference type="PROSITE" id="PS50158"/>
    </source>
</evidence>
<keyword evidence="1" id="KW-0479">Metal-binding</keyword>
<feature type="region of interest" description="Disordered" evidence="2">
    <location>
        <begin position="412"/>
        <end position="451"/>
    </location>
</feature>
<gene>
    <name evidence="5" type="ORF">SNEC2469_LOCUS8134</name>
</gene>
<proteinExistence type="predicted"/>
<dbReference type="SUPFAM" id="SSF57756">
    <property type="entry name" value="Retrovirus zinc finger-like domains"/>
    <property type="match status" value="1"/>
</dbReference>
<dbReference type="Proteomes" id="UP000601435">
    <property type="component" value="Unassembled WGS sequence"/>
</dbReference>
<feature type="region of interest" description="Disordered" evidence="2">
    <location>
        <begin position="182"/>
        <end position="237"/>
    </location>
</feature>
<feature type="compositionally biased region" description="Polar residues" evidence="2">
    <location>
        <begin position="782"/>
        <end position="794"/>
    </location>
</feature>
<evidence type="ECO:0000256" key="2">
    <source>
        <dbReference type="SAM" id="MobiDB-lite"/>
    </source>
</evidence>
<dbReference type="GO" id="GO:0003676">
    <property type="term" value="F:nucleic acid binding"/>
    <property type="evidence" value="ECO:0007669"/>
    <property type="project" value="InterPro"/>
</dbReference>